<reference evidence="2 3" key="2">
    <citation type="journal article" date="2014" name="J. Gen. Appl. Microbiol.">
        <title>The early diverging ascomycetous budding yeast Saitoella complicata has three histone deacetylases belonging to the Clr6, Hos2, and Rpd3 lineages.</title>
        <authorList>
            <person name="Nishida H."/>
            <person name="Matsumoto T."/>
            <person name="Kondo S."/>
            <person name="Hamamoto M."/>
            <person name="Yoshikawa H."/>
        </authorList>
    </citation>
    <scope>NUCLEOTIDE SEQUENCE [LARGE SCALE GENOMIC DNA]</scope>
    <source>
        <strain evidence="2 3">NRRL Y-17804</strain>
    </source>
</reference>
<proteinExistence type="predicted"/>
<reference evidence="2 3" key="3">
    <citation type="journal article" date="2015" name="Genome Announc.">
        <title>Draft Genome Sequence of the Archiascomycetous Yeast Saitoella complicata.</title>
        <authorList>
            <person name="Yamauchi K."/>
            <person name="Kondo S."/>
            <person name="Hamamoto M."/>
            <person name="Takahashi Y."/>
            <person name="Ogura Y."/>
            <person name="Hayashi T."/>
            <person name="Nishida H."/>
        </authorList>
    </citation>
    <scope>NUCLEOTIDE SEQUENCE [LARGE SCALE GENOMIC DNA]</scope>
    <source>
        <strain evidence="2 3">NRRL Y-17804</strain>
    </source>
</reference>
<name>A0A0E9NMZ3_SAICN</name>
<gene>
    <name evidence="2" type="ORF">G7K_5163-t1</name>
</gene>
<dbReference type="EMBL" id="BACD03000040">
    <property type="protein sequence ID" value="GAO51051.1"/>
    <property type="molecule type" value="Genomic_DNA"/>
</dbReference>
<comment type="caution">
    <text evidence="2">The sequence shown here is derived from an EMBL/GenBank/DDBJ whole genome shotgun (WGS) entry which is preliminary data.</text>
</comment>
<organism evidence="2 3">
    <name type="scientific">Saitoella complicata (strain BCRC 22490 / CBS 7301 / JCM 7358 / NBRC 10748 / NRRL Y-17804)</name>
    <dbReference type="NCBI Taxonomy" id="698492"/>
    <lineage>
        <taxon>Eukaryota</taxon>
        <taxon>Fungi</taxon>
        <taxon>Dikarya</taxon>
        <taxon>Ascomycota</taxon>
        <taxon>Taphrinomycotina</taxon>
        <taxon>Taphrinomycotina incertae sedis</taxon>
        <taxon>Saitoella</taxon>
    </lineage>
</organism>
<dbReference type="Proteomes" id="UP000033140">
    <property type="component" value="Unassembled WGS sequence"/>
</dbReference>
<feature type="compositionally biased region" description="Basic residues" evidence="1">
    <location>
        <begin position="141"/>
        <end position="155"/>
    </location>
</feature>
<feature type="region of interest" description="Disordered" evidence="1">
    <location>
        <begin position="237"/>
        <end position="297"/>
    </location>
</feature>
<feature type="compositionally biased region" description="Acidic residues" evidence="1">
    <location>
        <begin position="245"/>
        <end position="256"/>
    </location>
</feature>
<feature type="region of interest" description="Disordered" evidence="1">
    <location>
        <begin position="108"/>
        <end position="158"/>
    </location>
</feature>
<feature type="compositionally biased region" description="Polar residues" evidence="1">
    <location>
        <begin position="111"/>
        <end position="139"/>
    </location>
</feature>
<evidence type="ECO:0000256" key="1">
    <source>
        <dbReference type="SAM" id="MobiDB-lite"/>
    </source>
</evidence>
<protein>
    <submittedName>
        <fullName evidence="2">Uncharacterized protein</fullName>
    </submittedName>
</protein>
<evidence type="ECO:0000313" key="3">
    <source>
        <dbReference type="Proteomes" id="UP000033140"/>
    </source>
</evidence>
<reference evidence="2 3" key="1">
    <citation type="journal article" date="2011" name="J. Gen. Appl. Microbiol.">
        <title>Draft genome sequencing of the enigmatic yeast Saitoella complicata.</title>
        <authorList>
            <person name="Nishida H."/>
            <person name="Hamamoto M."/>
            <person name="Sugiyama J."/>
        </authorList>
    </citation>
    <scope>NUCLEOTIDE SEQUENCE [LARGE SCALE GENOMIC DNA]</scope>
    <source>
        <strain evidence="2 3">NRRL Y-17804</strain>
    </source>
</reference>
<dbReference type="RefSeq" id="XP_019024616.1">
    <property type="nucleotide sequence ID" value="XM_019166041.1"/>
</dbReference>
<keyword evidence="3" id="KW-1185">Reference proteome</keyword>
<dbReference type="AlphaFoldDB" id="A0A0E9NMZ3"/>
<sequence length="297" mass="33467">MELSTSARIQELTKKLRTTLSYAHWKASHNHQTSTISELEERYLGGRVHTHRLPMGTLSHASASTFHPDDDSRHVQQKMLLPVLSFTTKQPDQDEGRKDLETVWDHPELNPASSRPSSIYNGLTSHPTTPTRTRFDSNPSSKHHHSRTSRSHRRVPSLQTQLQLQQSPLVFPPFFTASPERKRNPNPMHPRHEALALHFGLDSSRPLVNGCQGSSPGLRPGSEDSAAAQIMMMFLNSGAHSPGDTELDFGGEEEEEEKHTSSQFTETYSGRKRTAGRVMSGDDREETVEPQNVKRRR</sequence>
<evidence type="ECO:0000313" key="2">
    <source>
        <dbReference type="EMBL" id="GAO51051.1"/>
    </source>
</evidence>
<accession>A0A0E9NMZ3</accession>